<evidence type="ECO:0000313" key="2">
    <source>
        <dbReference type="EMBL" id="JAP87853.1"/>
    </source>
</evidence>
<keyword evidence="1" id="KW-0732">Signal</keyword>
<dbReference type="AlphaFoldDB" id="A0A131Z920"/>
<organism evidence="2">
    <name type="scientific">Rhipicephalus appendiculatus</name>
    <name type="common">Brown ear tick</name>
    <dbReference type="NCBI Taxonomy" id="34631"/>
    <lineage>
        <taxon>Eukaryota</taxon>
        <taxon>Metazoa</taxon>
        <taxon>Ecdysozoa</taxon>
        <taxon>Arthropoda</taxon>
        <taxon>Chelicerata</taxon>
        <taxon>Arachnida</taxon>
        <taxon>Acari</taxon>
        <taxon>Parasitiformes</taxon>
        <taxon>Ixodida</taxon>
        <taxon>Ixodoidea</taxon>
        <taxon>Ixodidae</taxon>
        <taxon>Rhipicephalinae</taxon>
        <taxon>Rhipicephalus</taxon>
        <taxon>Rhipicephalus</taxon>
    </lineage>
</organism>
<accession>A0A131Z920</accession>
<feature type="chain" id="PRO_5007287058" description="Secreted protein" evidence="1">
    <location>
        <begin position="30"/>
        <end position="97"/>
    </location>
</feature>
<sequence length="97" mass="10593">RETCKLNSVIMSTVRFALVLMLALTLTLGALCAQMDFENIRFPAIHLCLPKNKGRACSPGSGDSECGRGCQCTEHENGKWKCRTLNPPAADNDIILL</sequence>
<reference evidence="2" key="1">
    <citation type="journal article" date="2016" name="Ticks Tick Borne Dis.">
        <title>De novo assembly and annotation of the salivary gland transcriptome of Rhipicephalus appendiculatus male and female ticks during blood feeding.</title>
        <authorList>
            <person name="de Castro M.H."/>
            <person name="de Klerk D."/>
            <person name="Pienaar R."/>
            <person name="Latif A.A."/>
            <person name="Rees D.J."/>
            <person name="Mans B.J."/>
        </authorList>
    </citation>
    <scope>NUCLEOTIDE SEQUENCE</scope>
    <source>
        <tissue evidence="2">Salivary glands</tissue>
    </source>
</reference>
<proteinExistence type="predicted"/>
<protein>
    <recommendedName>
        <fullName evidence="3">Secreted protein</fullName>
    </recommendedName>
</protein>
<dbReference type="EMBL" id="GEDV01000704">
    <property type="protein sequence ID" value="JAP87853.1"/>
    <property type="molecule type" value="Transcribed_RNA"/>
</dbReference>
<evidence type="ECO:0008006" key="3">
    <source>
        <dbReference type="Google" id="ProtNLM"/>
    </source>
</evidence>
<feature type="non-terminal residue" evidence="2">
    <location>
        <position position="1"/>
    </location>
</feature>
<evidence type="ECO:0000256" key="1">
    <source>
        <dbReference type="SAM" id="SignalP"/>
    </source>
</evidence>
<name>A0A131Z920_RHIAP</name>
<feature type="signal peptide" evidence="1">
    <location>
        <begin position="1"/>
        <end position="29"/>
    </location>
</feature>